<organism evidence="1 2">
    <name type="scientific">Pseudoalteromonas luteoviolacea S4054</name>
    <dbReference type="NCBI Taxonomy" id="1129367"/>
    <lineage>
        <taxon>Bacteria</taxon>
        <taxon>Pseudomonadati</taxon>
        <taxon>Pseudomonadota</taxon>
        <taxon>Gammaproteobacteria</taxon>
        <taxon>Alteromonadales</taxon>
        <taxon>Pseudoalteromonadaceae</taxon>
        <taxon>Pseudoalteromonas</taxon>
    </lineage>
</organism>
<evidence type="ECO:0000313" key="2">
    <source>
        <dbReference type="Proteomes" id="UP000033434"/>
    </source>
</evidence>
<dbReference type="Proteomes" id="UP000033434">
    <property type="component" value="Unassembled WGS sequence"/>
</dbReference>
<comment type="caution">
    <text evidence="1">The sequence shown here is derived from an EMBL/GenBank/DDBJ whole genome shotgun (WGS) entry which is preliminary data.</text>
</comment>
<sequence>MVFRGLLAKGNLFKNTEHLQLVIGHLLIQISLQINDHTD</sequence>
<dbReference type="EMBL" id="AUXW01000106">
    <property type="protein sequence ID" value="KKE84793.1"/>
    <property type="molecule type" value="Genomic_DNA"/>
</dbReference>
<proteinExistence type="predicted"/>
<name>A0A0F6AF28_9GAMM</name>
<dbReference type="PATRIC" id="fig|1129367.4.peg.1212"/>
<evidence type="ECO:0000313" key="1">
    <source>
        <dbReference type="EMBL" id="KKE84793.1"/>
    </source>
</evidence>
<dbReference type="AlphaFoldDB" id="A0A0F6AF28"/>
<gene>
    <name evidence="1" type="ORF">N479_26445</name>
</gene>
<protein>
    <submittedName>
        <fullName evidence="1">Uncharacterized protein</fullName>
    </submittedName>
</protein>
<reference evidence="1 2" key="1">
    <citation type="journal article" date="2015" name="BMC Genomics">
        <title>Genome mining reveals unlocked bioactive potential of marine Gram-negative bacteria.</title>
        <authorList>
            <person name="Machado H."/>
            <person name="Sonnenschein E.C."/>
            <person name="Melchiorsen J."/>
            <person name="Gram L."/>
        </authorList>
    </citation>
    <scope>NUCLEOTIDE SEQUENCE [LARGE SCALE GENOMIC DNA]</scope>
    <source>
        <strain evidence="1 2">S4054</strain>
    </source>
</reference>
<accession>A0A0F6AF28</accession>